<proteinExistence type="predicted"/>
<dbReference type="AlphaFoldDB" id="A0A2T2ZW46"/>
<dbReference type="InParanoid" id="A0A2T2ZW46"/>
<dbReference type="Proteomes" id="UP000241462">
    <property type="component" value="Unassembled WGS sequence"/>
</dbReference>
<sequence>MFGFQPIHNHLALSSGPLPPFTMRRRSTTSSETSEVSRISFASNMSAASAASTINSVLFRQPSVIDLQQEHEQFSSKLTVLEPRPIVFYGSMEERFSSF</sequence>
<dbReference type="OrthoDB" id="5206390at2759"/>
<accession>A0A2T2ZW46</accession>
<protein>
    <submittedName>
        <fullName evidence="1">Uncharacterized protein</fullName>
    </submittedName>
</protein>
<name>A0A2T2ZW46_9PEZI</name>
<organism evidence="1 2">
    <name type="scientific">Coniella lustricola</name>
    <dbReference type="NCBI Taxonomy" id="2025994"/>
    <lineage>
        <taxon>Eukaryota</taxon>
        <taxon>Fungi</taxon>
        <taxon>Dikarya</taxon>
        <taxon>Ascomycota</taxon>
        <taxon>Pezizomycotina</taxon>
        <taxon>Sordariomycetes</taxon>
        <taxon>Sordariomycetidae</taxon>
        <taxon>Diaporthales</taxon>
        <taxon>Schizoparmaceae</taxon>
        <taxon>Coniella</taxon>
    </lineage>
</organism>
<gene>
    <name evidence="1" type="ORF">BD289DRAFT_486140</name>
</gene>
<evidence type="ECO:0000313" key="2">
    <source>
        <dbReference type="Proteomes" id="UP000241462"/>
    </source>
</evidence>
<reference evidence="1 2" key="1">
    <citation type="journal article" date="2018" name="Mycol. Prog.">
        <title>Coniella lustricola, a new species from submerged detritus.</title>
        <authorList>
            <person name="Raudabaugh D.B."/>
            <person name="Iturriaga T."/>
            <person name="Carver A."/>
            <person name="Mondo S."/>
            <person name="Pangilinan J."/>
            <person name="Lipzen A."/>
            <person name="He G."/>
            <person name="Amirebrahimi M."/>
            <person name="Grigoriev I.V."/>
            <person name="Miller A.N."/>
        </authorList>
    </citation>
    <scope>NUCLEOTIDE SEQUENCE [LARGE SCALE GENOMIC DNA]</scope>
    <source>
        <strain evidence="1 2">B22-T-1</strain>
    </source>
</reference>
<evidence type="ECO:0000313" key="1">
    <source>
        <dbReference type="EMBL" id="PSR78246.1"/>
    </source>
</evidence>
<keyword evidence="2" id="KW-1185">Reference proteome</keyword>
<dbReference type="EMBL" id="KZ678616">
    <property type="protein sequence ID" value="PSR78246.1"/>
    <property type="molecule type" value="Genomic_DNA"/>
</dbReference>